<dbReference type="PROSITE" id="PS50929">
    <property type="entry name" value="ABC_TM1F"/>
    <property type="match status" value="1"/>
</dbReference>
<feature type="transmembrane region" description="Helical" evidence="7">
    <location>
        <begin position="150"/>
        <end position="168"/>
    </location>
</feature>
<organism evidence="10 11">
    <name type="scientific">Candidatus Enterococcus lowellii</name>
    <dbReference type="NCBI Taxonomy" id="2230877"/>
    <lineage>
        <taxon>Bacteria</taxon>
        <taxon>Bacillati</taxon>
        <taxon>Bacillota</taxon>
        <taxon>Bacilli</taxon>
        <taxon>Lactobacillales</taxon>
        <taxon>Enterococcaceae</taxon>
        <taxon>Enterococcus</taxon>
    </lineage>
</organism>
<dbReference type="Gene3D" id="3.40.50.300">
    <property type="entry name" value="P-loop containing nucleotide triphosphate hydrolases"/>
    <property type="match status" value="1"/>
</dbReference>
<dbReference type="SMART" id="SM00382">
    <property type="entry name" value="AAA"/>
    <property type="match status" value="1"/>
</dbReference>
<evidence type="ECO:0000256" key="3">
    <source>
        <dbReference type="ARBA" id="ARBA00022741"/>
    </source>
</evidence>
<feature type="transmembrane region" description="Helical" evidence="7">
    <location>
        <begin position="233"/>
        <end position="254"/>
    </location>
</feature>
<dbReference type="PANTHER" id="PTHR24221:SF654">
    <property type="entry name" value="ATP-BINDING CASSETTE SUB-FAMILY B MEMBER 6"/>
    <property type="match status" value="1"/>
</dbReference>
<keyword evidence="11" id="KW-1185">Reference proteome</keyword>
<dbReference type="PROSITE" id="PS50893">
    <property type="entry name" value="ABC_TRANSPORTER_2"/>
    <property type="match status" value="1"/>
</dbReference>
<feature type="transmembrane region" description="Helical" evidence="7">
    <location>
        <begin position="274"/>
        <end position="290"/>
    </location>
</feature>
<evidence type="ECO:0000259" key="9">
    <source>
        <dbReference type="PROSITE" id="PS50929"/>
    </source>
</evidence>
<sequence>MNKKIIKTFQKKFSLYILLGIGVAFCQASNVYFLQQLVDRVLAQPLLLMVGYASTLFLSPLMAYLSEYPFNQLQQGIFYFLKQQALEKMSTIDYLTYLQYSYGELLQKIEVGATAGRTIYLQFYCQLLRELLPEIVFTLFFITFIDKKLIPFILLGYLVIFLFTKLLLKLLQALKESTLTFEEELNTKLVRGITDLLVFRINRKYPKEIAAYKETAEKATNVTTKMALIHESFFTCFAISVVLLKIVVVVLFFTQKLSLTMGSFIALLAYMDKIYQPIAIFNVLFVQYRLDKLAYSRLLAILREKDDPKLTKADVWQEEIHALSLENVSFSIGEKSLLSDISMRFEKNKIYGLIGKSGSGKSTVLKLLLGLFQPTEGMVKVNHWVLAKCNIASIYERVFYLSQEAPIFEGTLRENIVLDRLVDEQEIEDVLAKCQLTAFYQKLPDKLTTKIGANGVNLSGGEKQRLAFARLFFSNVEVILLDEATSALDSQTEKLLMNEVKTLFPQKIVIMVTHKDSDLALVDEIVTLDKGIESK</sequence>
<dbReference type="InterPro" id="IPR003439">
    <property type="entry name" value="ABC_transporter-like_ATP-bd"/>
</dbReference>
<dbReference type="InterPro" id="IPR027417">
    <property type="entry name" value="P-loop_NTPase"/>
</dbReference>
<dbReference type="PROSITE" id="PS00211">
    <property type="entry name" value="ABC_TRANSPORTER_1"/>
    <property type="match status" value="1"/>
</dbReference>
<evidence type="ECO:0008006" key="12">
    <source>
        <dbReference type="Google" id="ProtNLM"/>
    </source>
</evidence>
<evidence type="ECO:0000259" key="8">
    <source>
        <dbReference type="PROSITE" id="PS50893"/>
    </source>
</evidence>
<dbReference type="Gene3D" id="1.20.1560.10">
    <property type="entry name" value="ABC transporter type 1, transmembrane domain"/>
    <property type="match status" value="1"/>
</dbReference>
<accession>A0ABZ2STZ9</accession>
<dbReference type="InterPro" id="IPR003593">
    <property type="entry name" value="AAA+_ATPase"/>
</dbReference>
<dbReference type="InterPro" id="IPR017871">
    <property type="entry name" value="ABC_transporter-like_CS"/>
</dbReference>
<feature type="transmembrane region" description="Helical" evidence="7">
    <location>
        <begin position="46"/>
        <end position="65"/>
    </location>
</feature>
<evidence type="ECO:0000256" key="1">
    <source>
        <dbReference type="ARBA" id="ARBA00004651"/>
    </source>
</evidence>
<evidence type="ECO:0000256" key="6">
    <source>
        <dbReference type="ARBA" id="ARBA00023136"/>
    </source>
</evidence>
<feature type="domain" description="ABC transporter" evidence="8">
    <location>
        <begin position="323"/>
        <end position="534"/>
    </location>
</feature>
<feature type="transmembrane region" description="Helical" evidence="7">
    <location>
        <begin position="13"/>
        <end position="34"/>
    </location>
</feature>
<reference evidence="10 11" key="1">
    <citation type="submission" date="2024-03" db="EMBL/GenBank/DDBJ databases">
        <title>The Genome Sequence of Enterococcus sp. DIV2402.</title>
        <authorList>
            <consortium name="The Broad Institute Genomics Platform"/>
            <consortium name="The Broad Institute Microbial Omics Core"/>
            <consortium name="The Broad Institute Genomic Center for Infectious Diseases"/>
            <person name="Earl A."/>
            <person name="Manson A."/>
            <person name="Gilmore M."/>
            <person name="Schwartman J."/>
            <person name="Shea T."/>
            <person name="Abouelleil A."/>
            <person name="Cao P."/>
            <person name="Chapman S."/>
            <person name="Cusick C."/>
            <person name="Young S."/>
            <person name="Neafsey D."/>
            <person name="Nusbaum C."/>
            <person name="Birren B."/>
        </authorList>
    </citation>
    <scope>NUCLEOTIDE SEQUENCE [LARGE SCALE GENOMIC DNA]</scope>
    <source>
        <strain evidence="10 11">DIV2402</strain>
    </source>
</reference>
<evidence type="ECO:0000256" key="7">
    <source>
        <dbReference type="SAM" id="Phobius"/>
    </source>
</evidence>
<dbReference type="CDD" id="cd03228">
    <property type="entry name" value="ABCC_MRP_Like"/>
    <property type="match status" value="1"/>
</dbReference>
<evidence type="ECO:0000256" key="2">
    <source>
        <dbReference type="ARBA" id="ARBA00022692"/>
    </source>
</evidence>
<keyword evidence="6 7" id="KW-0472">Membrane</keyword>
<gene>
    <name evidence="10" type="ORF">DOK78_002227</name>
</gene>
<protein>
    <recommendedName>
        <fullName evidence="12">ABC transporter ATP-binding protein</fullName>
    </recommendedName>
</protein>
<dbReference type="RefSeq" id="WP_207940295.1">
    <property type="nucleotide sequence ID" value="NZ_CP147251.1"/>
</dbReference>
<evidence type="ECO:0000256" key="5">
    <source>
        <dbReference type="ARBA" id="ARBA00022989"/>
    </source>
</evidence>
<dbReference type="InterPro" id="IPR036640">
    <property type="entry name" value="ABC1_TM_sf"/>
</dbReference>
<keyword evidence="5 7" id="KW-1133">Transmembrane helix</keyword>
<comment type="subcellular location">
    <subcellularLocation>
        <location evidence="1">Cell membrane</location>
        <topology evidence="1">Multi-pass membrane protein</topology>
    </subcellularLocation>
</comment>
<dbReference type="Proteomes" id="UP000664701">
    <property type="component" value="Chromosome"/>
</dbReference>
<proteinExistence type="predicted"/>
<dbReference type="EMBL" id="CP147251">
    <property type="protein sequence ID" value="WYJ77589.1"/>
    <property type="molecule type" value="Genomic_DNA"/>
</dbReference>
<name>A0ABZ2STZ9_9ENTE</name>
<dbReference type="PANTHER" id="PTHR24221">
    <property type="entry name" value="ATP-BINDING CASSETTE SUB-FAMILY B"/>
    <property type="match status" value="1"/>
</dbReference>
<keyword evidence="2 7" id="KW-0812">Transmembrane</keyword>
<dbReference type="InterPro" id="IPR011527">
    <property type="entry name" value="ABC1_TM_dom"/>
</dbReference>
<evidence type="ECO:0000313" key="11">
    <source>
        <dbReference type="Proteomes" id="UP000664701"/>
    </source>
</evidence>
<feature type="domain" description="ABC transmembrane type-1" evidence="9">
    <location>
        <begin position="15"/>
        <end position="290"/>
    </location>
</feature>
<feature type="transmembrane region" description="Helical" evidence="7">
    <location>
        <begin position="127"/>
        <end position="144"/>
    </location>
</feature>
<evidence type="ECO:0000256" key="4">
    <source>
        <dbReference type="ARBA" id="ARBA00022840"/>
    </source>
</evidence>
<dbReference type="Pfam" id="PF00005">
    <property type="entry name" value="ABC_tran"/>
    <property type="match status" value="1"/>
</dbReference>
<keyword evidence="3" id="KW-0547">Nucleotide-binding</keyword>
<dbReference type="SUPFAM" id="SSF52540">
    <property type="entry name" value="P-loop containing nucleoside triphosphate hydrolases"/>
    <property type="match status" value="1"/>
</dbReference>
<dbReference type="InterPro" id="IPR039421">
    <property type="entry name" value="Type_1_exporter"/>
</dbReference>
<dbReference type="SUPFAM" id="SSF90123">
    <property type="entry name" value="ABC transporter transmembrane region"/>
    <property type="match status" value="1"/>
</dbReference>
<evidence type="ECO:0000313" key="10">
    <source>
        <dbReference type="EMBL" id="WYJ77589.1"/>
    </source>
</evidence>
<keyword evidence="4" id="KW-0067">ATP-binding</keyword>